<dbReference type="AlphaFoldDB" id="E3GIK7"/>
<dbReference type="GO" id="GO:0015297">
    <property type="term" value="F:antiporter activity"/>
    <property type="evidence" value="ECO:0007669"/>
    <property type="project" value="InterPro"/>
</dbReference>
<dbReference type="KEGG" id="elm:ELI_0476"/>
<dbReference type="PANTHER" id="PTHR43549:SF3">
    <property type="entry name" value="MULTIDRUG RESISTANCE PROTEIN YPNP-RELATED"/>
    <property type="match status" value="1"/>
</dbReference>
<keyword evidence="5 7" id="KW-1133">Transmembrane helix</keyword>
<evidence type="ECO:0008006" key="10">
    <source>
        <dbReference type="Google" id="ProtNLM"/>
    </source>
</evidence>
<dbReference type="PIRSF" id="PIRSF006603">
    <property type="entry name" value="DinF"/>
    <property type="match status" value="1"/>
</dbReference>
<evidence type="ECO:0000256" key="3">
    <source>
        <dbReference type="ARBA" id="ARBA00022475"/>
    </source>
</evidence>
<feature type="transmembrane region" description="Helical" evidence="7">
    <location>
        <begin position="178"/>
        <end position="199"/>
    </location>
</feature>
<keyword evidence="3" id="KW-1003">Cell membrane</keyword>
<dbReference type="Pfam" id="PF01554">
    <property type="entry name" value="MatE"/>
    <property type="match status" value="2"/>
</dbReference>
<dbReference type="GO" id="GO:0042910">
    <property type="term" value="F:xenobiotic transmembrane transporter activity"/>
    <property type="evidence" value="ECO:0007669"/>
    <property type="project" value="InterPro"/>
</dbReference>
<feature type="transmembrane region" description="Helical" evidence="7">
    <location>
        <begin position="464"/>
        <end position="484"/>
    </location>
</feature>
<evidence type="ECO:0000256" key="1">
    <source>
        <dbReference type="ARBA" id="ARBA00004651"/>
    </source>
</evidence>
<gene>
    <name evidence="8" type="ordered locus">ELI_0476</name>
</gene>
<feature type="transmembrane region" description="Helical" evidence="7">
    <location>
        <begin position="220"/>
        <end position="237"/>
    </location>
</feature>
<accession>E3GIK7</accession>
<reference evidence="8 9" key="2">
    <citation type="journal article" date="2011" name="J. Bacteriol.">
        <title>Complete genome sequence of a carbon monoxide-utilizing acetogen, Eubacterium limosum KIST612.</title>
        <authorList>
            <person name="Roh H."/>
            <person name="Ko H.J."/>
            <person name="Kim D."/>
            <person name="Choi D.G."/>
            <person name="Park S."/>
            <person name="Kim S."/>
            <person name="Chang I.S."/>
            <person name="Choi I.G."/>
        </authorList>
    </citation>
    <scope>NUCLEOTIDE SEQUENCE [LARGE SCALE GENOMIC DNA]</scope>
    <source>
        <strain evidence="8 9">KIST612</strain>
    </source>
</reference>
<evidence type="ECO:0000256" key="6">
    <source>
        <dbReference type="ARBA" id="ARBA00023136"/>
    </source>
</evidence>
<evidence type="ECO:0000256" key="2">
    <source>
        <dbReference type="ARBA" id="ARBA00022448"/>
    </source>
</evidence>
<feature type="transmembrane region" description="Helical" evidence="7">
    <location>
        <begin position="435"/>
        <end position="458"/>
    </location>
</feature>
<dbReference type="eggNOG" id="COG0534">
    <property type="taxonomic scope" value="Bacteria"/>
</dbReference>
<feature type="transmembrane region" description="Helical" evidence="7">
    <location>
        <begin position="144"/>
        <end position="166"/>
    </location>
</feature>
<dbReference type="InterPro" id="IPR052031">
    <property type="entry name" value="Membrane_Transporter-Flippase"/>
</dbReference>
<feature type="transmembrane region" description="Helical" evidence="7">
    <location>
        <begin position="103"/>
        <end position="124"/>
    </location>
</feature>
<dbReference type="PANTHER" id="PTHR43549">
    <property type="entry name" value="MULTIDRUG RESISTANCE PROTEIN YPNP-RELATED"/>
    <property type="match status" value="1"/>
</dbReference>
<proteinExistence type="predicted"/>
<comment type="subcellular location">
    <subcellularLocation>
        <location evidence="1">Cell membrane</location>
        <topology evidence="1">Multi-pass membrane protein</topology>
    </subcellularLocation>
</comment>
<dbReference type="GO" id="GO:0005886">
    <property type="term" value="C:plasma membrane"/>
    <property type="evidence" value="ECO:0007669"/>
    <property type="project" value="UniProtKB-SubCell"/>
</dbReference>
<evidence type="ECO:0000313" key="9">
    <source>
        <dbReference type="Proteomes" id="UP000006873"/>
    </source>
</evidence>
<dbReference type="HOGENOM" id="CLU_012893_0_1_9"/>
<feature type="transmembrane region" description="Helical" evidence="7">
    <location>
        <begin position="367"/>
        <end position="386"/>
    </location>
</feature>
<keyword evidence="9" id="KW-1185">Reference proteome</keyword>
<keyword evidence="6 7" id="KW-0472">Membrane</keyword>
<dbReference type="InterPro" id="IPR002528">
    <property type="entry name" value="MATE_fam"/>
</dbReference>
<evidence type="ECO:0000256" key="4">
    <source>
        <dbReference type="ARBA" id="ARBA00022692"/>
    </source>
</evidence>
<evidence type="ECO:0000256" key="5">
    <source>
        <dbReference type="ARBA" id="ARBA00022989"/>
    </source>
</evidence>
<dbReference type="CDD" id="cd13144">
    <property type="entry name" value="MATE_like_4"/>
    <property type="match status" value="1"/>
</dbReference>
<dbReference type="EMBL" id="CP002273">
    <property type="protein sequence ID" value="ADO35492.1"/>
    <property type="molecule type" value="Genomic_DNA"/>
</dbReference>
<feature type="transmembrane region" description="Helical" evidence="7">
    <location>
        <begin position="243"/>
        <end position="265"/>
    </location>
</feature>
<dbReference type="Proteomes" id="UP000006873">
    <property type="component" value="Chromosome"/>
</dbReference>
<reference key="1">
    <citation type="submission" date="2010-09" db="EMBL/GenBank/DDBJ databases">
        <authorList>
            <person name="Roh H."/>
            <person name="Ko H.-J."/>
            <person name="Kim D."/>
            <person name="Choi D.G."/>
            <person name="Park S."/>
            <person name="Kim S."/>
            <person name="Kim K.H."/>
            <person name="Chang I.S."/>
            <person name="Choi I.-G."/>
        </authorList>
    </citation>
    <scope>NUCLEOTIDE SEQUENCE</scope>
    <source>
        <strain>KIST612</strain>
    </source>
</reference>
<dbReference type="NCBIfam" id="TIGR00797">
    <property type="entry name" value="matE"/>
    <property type="match status" value="1"/>
</dbReference>
<dbReference type="InterPro" id="IPR048279">
    <property type="entry name" value="MdtK-like"/>
</dbReference>
<organism evidence="8 9">
    <name type="scientific">Eubacterium callanderi</name>
    <dbReference type="NCBI Taxonomy" id="53442"/>
    <lineage>
        <taxon>Bacteria</taxon>
        <taxon>Bacillati</taxon>
        <taxon>Bacillota</taxon>
        <taxon>Clostridia</taxon>
        <taxon>Eubacteriales</taxon>
        <taxon>Eubacteriaceae</taxon>
        <taxon>Eubacterium</taxon>
    </lineage>
</organism>
<keyword evidence="2" id="KW-0813">Transport</keyword>
<sequence length="510" mass="55391">MTLKPAIIIIITGSVTSQFFRDGHCYSFCEKLIHIQKGVIFMRQESYPAGENKMGVMPVNRLLITMALPMMISMLVQALYNIVDSMFVSMISENALTAVSLAFPVQNLMIAIATGTGVGINALLSKSLGEKNFTEANRAANNGVFLAVLSSLAFVIFGLFFTRFFFETQTNIGEIVDYGTQYLAICSVVSFGIFGQITFERLLQATGKTLLTMCTQTTGAIINLILDPIMIFGLFGFPKMGVAGAAAATVIGQVVAMLFACILNLRKNHELTLKLRGFRPNGGTIRRIYAVGVPSIIMASITSVMTFGMNKILLAFTSTATAVFGVYFKLQSFIFMPVMGLNNGMVPIIAYNYGAQKKDRLVKTIKLSMLYAVGLMILGFLVFQLFPGVLLSIFNASPDMLAIGTVALRIISLSFLFAGFCIISLSVFQALGNAVLSLIVSVARQLVVLLPAAYLLSLTGNLDAIWWSFPIAEIASVLFSAAFLRRIYHQKILPISDAVPVPGTQTETVE</sequence>
<feature type="transmembrane region" description="Helical" evidence="7">
    <location>
        <begin position="406"/>
        <end position="428"/>
    </location>
</feature>
<name>E3GIK7_9FIRM</name>
<evidence type="ECO:0000313" key="8">
    <source>
        <dbReference type="EMBL" id="ADO35492.1"/>
    </source>
</evidence>
<feature type="transmembrane region" description="Helical" evidence="7">
    <location>
        <begin position="62"/>
        <end position="83"/>
    </location>
</feature>
<keyword evidence="4 7" id="KW-0812">Transmembrane</keyword>
<feature type="transmembrane region" description="Helical" evidence="7">
    <location>
        <begin position="286"/>
        <end position="306"/>
    </location>
</feature>
<evidence type="ECO:0000256" key="7">
    <source>
        <dbReference type="SAM" id="Phobius"/>
    </source>
</evidence>
<protein>
    <recommendedName>
        <fullName evidence="10">Efflux protein, MATE family</fullName>
    </recommendedName>
</protein>